<comment type="caution">
    <text evidence="1">The sequence shown here is derived from an EMBL/GenBank/DDBJ whole genome shotgun (WGS) entry which is preliminary data.</text>
</comment>
<dbReference type="Proteomes" id="UP001239111">
    <property type="component" value="Chromosome 4"/>
</dbReference>
<proteinExistence type="predicted"/>
<protein>
    <submittedName>
        <fullName evidence="1">Uncharacterized protein</fullName>
    </submittedName>
</protein>
<keyword evidence="2" id="KW-1185">Reference proteome</keyword>
<gene>
    <name evidence="1" type="ORF">QAD02_009991</name>
</gene>
<sequence>MASHKTSLKICLALSFLVSSAFSSPLKNQGYGTGSGNSKKQFLPALEFGKREKGDELLVDKKITVPDDSGRGQVLIIPEDYEMTQLRVIPPGFLGVRMASPFSSPPRARILVTLGSGEKSKRSFKGFSYWVQMYGKPIVCEDGTDQCKEDLKRWIDIITGGPSKF</sequence>
<evidence type="ECO:0000313" key="2">
    <source>
        <dbReference type="Proteomes" id="UP001239111"/>
    </source>
</evidence>
<dbReference type="EMBL" id="CM056744">
    <property type="protein sequence ID" value="KAJ8668328.1"/>
    <property type="molecule type" value="Genomic_DNA"/>
</dbReference>
<organism evidence="1 2">
    <name type="scientific">Eretmocerus hayati</name>
    <dbReference type="NCBI Taxonomy" id="131215"/>
    <lineage>
        <taxon>Eukaryota</taxon>
        <taxon>Metazoa</taxon>
        <taxon>Ecdysozoa</taxon>
        <taxon>Arthropoda</taxon>
        <taxon>Hexapoda</taxon>
        <taxon>Insecta</taxon>
        <taxon>Pterygota</taxon>
        <taxon>Neoptera</taxon>
        <taxon>Endopterygota</taxon>
        <taxon>Hymenoptera</taxon>
        <taxon>Apocrita</taxon>
        <taxon>Proctotrupomorpha</taxon>
        <taxon>Chalcidoidea</taxon>
        <taxon>Aphelinidae</taxon>
        <taxon>Aphelininae</taxon>
        <taxon>Eretmocerus</taxon>
    </lineage>
</organism>
<evidence type="ECO:0000313" key="1">
    <source>
        <dbReference type="EMBL" id="KAJ8668328.1"/>
    </source>
</evidence>
<reference evidence="1" key="1">
    <citation type="submission" date="2023-04" db="EMBL/GenBank/DDBJ databases">
        <title>A chromosome-level genome assembly of the parasitoid wasp Eretmocerus hayati.</title>
        <authorList>
            <person name="Zhong Y."/>
            <person name="Liu S."/>
            <person name="Liu Y."/>
        </authorList>
    </citation>
    <scope>NUCLEOTIDE SEQUENCE</scope>
    <source>
        <strain evidence="1">ZJU_SS_LIU_2023</strain>
    </source>
</reference>
<accession>A0ACC2NC35</accession>
<name>A0ACC2NC35_9HYME</name>